<evidence type="ECO:0000259" key="11">
    <source>
        <dbReference type="Pfam" id="PF02463"/>
    </source>
</evidence>
<keyword evidence="8 10" id="KW-0742">SOS response</keyword>
<feature type="domain" description="RecF/RecN/SMC N-terminal" evidence="11">
    <location>
        <begin position="3"/>
        <end position="361"/>
    </location>
</feature>
<reference evidence="12 13" key="1">
    <citation type="journal article" date="2018" name="Int. J. Syst. Evol. Microbiol.">
        <title>Bifidobacterium catulorum sp. nov., a novel taxon from the faeces of the baby common marmoset (Callithrix jacchus).</title>
        <authorList>
            <person name="Modesto M."/>
            <person name="Michelini S."/>
            <person name="Oki K."/>
            <person name="Biavati B."/>
            <person name="Watanabe K."/>
            <person name="Mattarelli P."/>
        </authorList>
    </citation>
    <scope>NUCLEOTIDE SEQUENCE [LARGE SCALE GENOMIC DNA]</scope>
    <source>
        <strain evidence="12 13">MRM 8.19</strain>
    </source>
</reference>
<keyword evidence="13" id="KW-1185">Reference proteome</keyword>
<evidence type="ECO:0000256" key="1">
    <source>
        <dbReference type="ARBA" id="ARBA00022490"/>
    </source>
</evidence>
<evidence type="ECO:0000256" key="10">
    <source>
        <dbReference type="HAMAP-Rule" id="MF_00365"/>
    </source>
</evidence>
<keyword evidence="4 10" id="KW-0227">DNA damage</keyword>
<dbReference type="Pfam" id="PF02463">
    <property type="entry name" value="SMC_N"/>
    <property type="match status" value="1"/>
</dbReference>
<evidence type="ECO:0000256" key="9">
    <source>
        <dbReference type="ARBA" id="ARBA00025401"/>
    </source>
</evidence>
<dbReference type="OrthoDB" id="9803889at2"/>
<dbReference type="NCBIfam" id="TIGR00611">
    <property type="entry name" value="recf"/>
    <property type="match status" value="1"/>
</dbReference>
<evidence type="ECO:0000256" key="7">
    <source>
        <dbReference type="ARBA" id="ARBA00023204"/>
    </source>
</evidence>
<dbReference type="InterPro" id="IPR027417">
    <property type="entry name" value="P-loop_NTPase"/>
</dbReference>
<evidence type="ECO:0000256" key="8">
    <source>
        <dbReference type="ARBA" id="ARBA00023236"/>
    </source>
</evidence>
<dbReference type="AlphaFoldDB" id="A0A2U2MU55"/>
<evidence type="ECO:0000256" key="6">
    <source>
        <dbReference type="ARBA" id="ARBA00023125"/>
    </source>
</evidence>
<evidence type="ECO:0000256" key="2">
    <source>
        <dbReference type="ARBA" id="ARBA00022705"/>
    </source>
</evidence>
<keyword evidence="1 10" id="KW-0963">Cytoplasm</keyword>
<keyword evidence="7 10" id="KW-0234">DNA repair</keyword>
<feature type="binding site" evidence="10">
    <location>
        <begin position="30"/>
        <end position="37"/>
    </location>
    <ligand>
        <name>ATP</name>
        <dbReference type="ChEBI" id="CHEBI:30616"/>
    </ligand>
</feature>
<dbReference type="GO" id="GO:0006260">
    <property type="term" value="P:DNA replication"/>
    <property type="evidence" value="ECO:0007669"/>
    <property type="project" value="UniProtKB-UniRule"/>
</dbReference>
<dbReference type="GO" id="GO:0003697">
    <property type="term" value="F:single-stranded DNA binding"/>
    <property type="evidence" value="ECO:0007669"/>
    <property type="project" value="UniProtKB-UniRule"/>
</dbReference>
<evidence type="ECO:0000256" key="3">
    <source>
        <dbReference type="ARBA" id="ARBA00022741"/>
    </source>
</evidence>
<keyword evidence="3 10" id="KW-0547">Nucleotide-binding</keyword>
<dbReference type="GO" id="GO:0009432">
    <property type="term" value="P:SOS response"/>
    <property type="evidence" value="ECO:0007669"/>
    <property type="project" value="UniProtKB-UniRule"/>
</dbReference>
<dbReference type="InterPro" id="IPR042174">
    <property type="entry name" value="RecF_2"/>
</dbReference>
<evidence type="ECO:0000313" key="12">
    <source>
        <dbReference type="EMBL" id="PWG60366.1"/>
    </source>
</evidence>
<comment type="similarity">
    <text evidence="10">Belongs to the RecF family.</text>
</comment>
<proteinExistence type="inferred from homology"/>
<dbReference type="SUPFAM" id="SSF52540">
    <property type="entry name" value="P-loop containing nucleoside triphosphate hydrolases"/>
    <property type="match status" value="1"/>
</dbReference>
<evidence type="ECO:0000256" key="5">
    <source>
        <dbReference type="ARBA" id="ARBA00022840"/>
    </source>
</evidence>
<dbReference type="PANTHER" id="PTHR32182">
    <property type="entry name" value="DNA REPLICATION AND REPAIR PROTEIN RECF"/>
    <property type="match status" value="1"/>
</dbReference>
<dbReference type="EMBL" id="QFFN01000004">
    <property type="protein sequence ID" value="PWG60366.1"/>
    <property type="molecule type" value="Genomic_DNA"/>
</dbReference>
<comment type="subcellular location">
    <subcellularLocation>
        <location evidence="10">Cytoplasm</location>
    </subcellularLocation>
</comment>
<dbReference type="InterPro" id="IPR003395">
    <property type="entry name" value="RecF/RecN/SMC_N"/>
</dbReference>
<dbReference type="RefSeq" id="WP_109136830.1">
    <property type="nucleotide sequence ID" value="NZ_QFFN01000004.1"/>
</dbReference>
<name>A0A2U2MU55_9BIFI</name>
<dbReference type="HAMAP" id="MF_00365">
    <property type="entry name" value="RecF"/>
    <property type="match status" value="1"/>
</dbReference>
<comment type="caution">
    <text evidence="12">The sequence shown here is derived from an EMBL/GenBank/DDBJ whole genome shotgun (WGS) entry which is preliminary data.</text>
</comment>
<gene>
    <name evidence="10" type="primary">recF</name>
    <name evidence="12" type="ORF">DF200_03100</name>
</gene>
<sequence length="407" mass="44619">MFVSRLALDDFRSWHRLVVDFRPGLNVLFGANGLGKTNIVEALEVLSTGSSHRAASSVPLVRAHESRATIRANVEDDGATTLYEVTIPVRGSNRARINSGKSLYMRDVVGRVPSVLFSPEDQRLVSADPAGRRSFLNQAASQLTLDYYDALQRFNQTARQRSALLRQLSQRRMAGEPVDVALSGLEIWTGQFIESGMAVTRMRAHVIERLGAPFSRIYGELAGEGQSARLAYAPSFDEVMHAGDGADDAAADMQIHAAISRHFQRIYPGEVARAQNLIGPHRDDVIVELNGLPAREYASNGEMWTLALALKMALFELLRDTRGDEPLLILDDVFAQLDESRRWQIVDFARRQGQVLITMAAATDMPEGLDAHRIDVGRLKDGGDADGDGVDARMAALVATAAGRRNA</sequence>
<dbReference type="InterPro" id="IPR001238">
    <property type="entry name" value="DNA-binding_RecF"/>
</dbReference>
<keyword evidence="6 10" id="KW-0238">DNA-binding</keyword>
<dbReference type="GO" id="GO:0005524">
    <property type="term" value="F:ATP binding"/>
    <property type="evidence" value="ECO:0007669"/>
    <property type="project" value="UniProtKB-UniRule"/>
</dbReference>
<keyword evidence="2 10" id="KW-0235">DNA replication</keyword>
<dbReference type="Proteomes" id="UP000245753">
    <property type="component" value="Unassembled WGS sequence"/>
</dbReference>
<protein>
    <recommendedName>
        <fullName evidence="10">DNA replication and repair protein RecF</fullName>
    </recommendedName>
</protein>
<accession>A0A2U2MU55</accession>
<comment type="function">
    <text evidence="9 10">The RecF protein is involved in DNA metabolism; it is required for DNA replication and normal SOS inducibility. RecF binds preferentially to single-stranded, linear DNA. It also seems to bind ATP.</text>
</comment>
<dbReference type="GO" id="GO:0000731">
    <property type="term" value="P:DNA synthesis involved in DNA repair"/>
    <property type="evidence" value="ECO:0007669"/>
    <property type="project" value="TreeGrafter"/>
</dbReference>
<dbReference type="PANTHER" id="PTHR32182:SF0">
    <property type="entry name" value="DNA REPLICATION AND REPAIR PROTEIN RECF"/>
    <property type="match status" value="1"/>
</dbReference>
<dbReference type="GO" id="GO:0005737">
    <property type="term" value="C:cytoplasm"/>
    <property type="evidence" value="ECO:0007669"/>
    <property type="project" value="UniProtKB-SubCell"/>
</dbReference>
<dbReference type="Gene3D" id="3.40.50.300">
    <property type="entry name" value="P-loop containing nucleotide triphosphate hydrolases"/>
    <property type="match status" value="1"/>
</dbReference>
<evidence type="ECO:0000313" key="13">
    <source>
        <dbReference type="Proteomes" id="UP000245753"/>
    </source>
</evidence>
<evidence type="ECO:0000256" key="4">
    <source>
        <dbReference type="ARBA" id="ARBA00022763"/>
    </source>
</evidence>
<keyword evidence="5 10" id="KW-0067">ATP-binding</keyword>
<organism evidence="12 13">
    <name type="scientific">Bifidobacterium catulorum</name>
    <dbReference type="NCBI Taxonomy" id="1630173"/>
    <lineage>
        <taxon>Bacteria</taxon>
        <taxon>Bacillati</taxon>
        <taxon>Actinomycetota</taxon>
        <taxon>Actinomycetes</taxon>
        <taxon>Bifidobacteriales</taxon>
        <taxon>Bifidobacteriaceae</taxon>
        <taxon>Bifidobacterium</taxon>
    </lineage>
</organism>
<dbReference type="GO" id="GO:0006302">
    <property type="term" value="P:double-strand break repair"/>
    <property type="evidence" value="ECO:0007669"/>
    <property type="project" value="TreeGrafter"/>
</dbReference>
<dbReference type="Gene3D" id="1.20.1050.90">
    <property type="entry name" value="RecF/RecN/SMC, N-terminal domain"/>
    <property type="match status" value="1"/>
</dbReference>